<accession>A0ABR9GEI3</accession>
<evidence type="ECO:0000256" key="3">
    <source>
        <dbReference type="ARBA" id="ARBA00023163"/>
    </source>
</evidence>
<feature type="domain" description="HTH araC/xylS-type" evidence="4">
    <location>
        <begin position="166"/>
        <end position="266"/>
    </location>
</feature>
<dbReference type="CDD" id="cd06124">
    <property type="entry name" value="cupin_NimR-like_N"/>
    <property type="match status" value="1"/>
</dbReference>
<protein>
    <submittedName>
        <fullName evidence="5">Helix-turn-helix transcriptional regulator</fullName>
    </submittedName>
</protein>
<dbReference type="InterPro" id="IPR018060">
    <property type="entry name" value="HTH_AraC"/>
</dbReference>
<gene>
    <name evidence="5" type="ORF">IGX34_18850</name>
</gene>
<dbReference type="InterPro" id="IPR003313">
    <property type="entry name" value="AraC-bd"/>
</dbReference>
<keyword evidence="2" id="KW-0238">DNA-binding</keyword>
<dbReference type="PANTHER" id="PTHR11019:SF159">
    <property type="entry name" value="TRANSCRIPTIONAL REGULATOR-RELATED"/>
    <property type="match status" value="1"/>
</dbReference>
<dbReference type="SUPFAM" id="SSF46689">
    <property type="entry name" value="Homeodomain-like"/>
    <property type="match status" value="1"/>
</dbReference>
<sequence>MTRSKQEFYEYIEKSEGPPIVAYWSEGEATGEYSQETHRYDWHSHVRGQFWCVESGLVHIHTARGSWLLPPHRAGWMPPGEMHTVTLNGVMSGWGVFLTPEISRCLPDHPCVIGTSPLLRELVRRASSWAWNPELDERQERLMAVLLDEMRGSTHEPLHLPMPLDRRLLRIARAVLEQPQDNRSLEDWATWAGLSPRTLSRLFRTETQLSFAQWRQQARLSKGLEQLADGMPVASVADGLGYASTSAFIAMFRRCFGHPPARYFGQRSAA</sequence>
<evidence type="ECO:0000313" key="5">
    <source>
        <dbReference type="EMBL" id="MBE1162450.1"/>
    </source>
</evidence>
<dbReference type="InterPro" id="IPR009057">
    <property type="entry name" value="Homeodomain-like_sf"/>
</dbReference>
<dbReference type="EMBL" id="JACZZA010000013">
    <property type="protein sequence ID" value="MBE1162450.1"/>
    <property type="molecule type" value="Genomic_DNA"/>
</dbReference>
<dbReference type="SMART" id="SM00342">
    <property type="entry name" value="HTH_ARAC"/>
    <property type="match status" value="1"/>
</dbReference>
<name>A0ABR9GEI3_9GAMM</name>
<dbReference type="InterPro" id="IPR011051">
    <property type="entry name" value="RmlC_Cupin_sf"/>
</dbReference>
<dbReference type="Pfam" id="PF02311">
    <property type="entry name" value="AraC_binding"/>
    <property type="match status" value="1"/>
</dbReference>
<evidence type="ECO:0000313" key="6">
    <source>
        <dbReference type="Proteomes" id="UP000651010"/>
    </source>
</evidence>
<evidence type="ECO:0000256" key="2">
    <source>
        <dbReference type="ARBA" id="ARBA00023125"/>
    </source>
</evidence>
<dbReference type="InterPro" id="IPR018062">
    <property type="entry name" value="HTH_AraC-typ_CS"/>
</dbReference>
<reference evidence="5 6" key="1">
    <citation type="submission" date="2020-09" db="EMBL/GenBank/DDBJ databases">
        <title>Dyella sp. 7MK23 isolated from forest soil.</title>
        <authorList>
            <person name="Fu J."/>
        </authorList>
    </citation>
    <scope>NUCLEOTIDE SEQUENCE [LARGE SCALE GENOMIC DNA]</scope>
    <source>
        <strain evidence="5 6">7MK23</strain>
    </source>
</reference>
<dbReference type="Proteomes" id="UP000651010">
    <property type="component" value="Unassembled WGS sequence"/>
</dbReference>
<proteinExistence type="predicted"/>
<keyword evidence="6" id="KW-1185">Reference proteome</keyword>
<keyword evidence="1" id="KW-0805">Transcription regulation</keyword>
<dbReference type="RefSeq" id="WP_192557285.1">
    <property type="nucleotide sequence ID" value="NZ_JACZZA010000013.1"/>
</dbReference>
<evidence type="ECO:0000259" key="4">
    <source>
        <dbReference type="PROSITE" id="PS01124"/>
    </source>
</evidence>
<dbReference type="PROSITE" id="PS01124">
    <property type="entry name" value="HTH_ARAC_FAMILY_2"/>
    <property type="match status" value="1"/>
</dbReference>
<dbReference type="PROSITE" id="PS00041">
    <property type="entry name" value="HTH_ARAC_FAMILY_1"/>
    <property type="match status" value="1"/>
</dbReference>
<dbReference type="Gene3D" id="1.10.10.60">
    <property type="entry name" value="Homeodomain-like"/>
    <property type="match status" value="1"/>
</dbReference>
<keyword evidence="3" id="KW-0804">Transcription</keyword>
<dbReference type="PANTHER" id="PTHR11019">
    <property type="entry name" value="HTH-TYPE TRANSCRIPTIONAL REGULATOR NIMR"/>
    <property type="match status" value="1"/>
</dbReference>
<organism evidence="5 6">
    <name type="scientific">Dyella acidiphila</name>
    <dbReference type="NCBI Taxonomy" id="2775866"/>
    <lineage>
        <taxon>Bacteria</taxon>
        <taxon>Pseudomonadati</taxon>
        <taxon>Pseudomonadota</taxon>
        <taxon>Gammaproteobacteria</taxon>
        <taxon>Lysobacterales</taxon>
        <taxon>Rhodanobacteraceae</taxon>
        <taxon>Dyella</taxon>
    </lineage>
</organism>
<comment type="caution">
    <text evidence="5">The sequence shown here is derived from an EMBL/GenBank/DDBJ whole genome shotgun (WGS) entry which is preliminary data.</text>
</comment>
<dbReference type="SUPFAM" id="SSF51182">
    <property type="entry name" value="RmlC-like cupins"/>
    <property type="match status" value="1"/>
</dbReference>
<evidence type="ECO:0000256" key="1">
    <source>
        <dbReference type="ARBA" id="ARBA00023015"/>
    </source>
</evidence>
<dbReference type="Pfam" id="PF12833">
    <property type="entry name" value="HTH_18"/>
    <property type="match status" value="1"/>
</dbReference>